<dbReference type="KEGG" id="rme:Rmet_6658"/>
<keyword evidence="1" id="KW-0614">Plasmid</keyword>
<dbReference type="HOGENOM" id="CLU_2957386_0_0_4"/>
<proteinExistence type="predicted"/>
<name>D3DY88_CUPMC</name>
<protein>
    <submittedName>
        <fullName evidence="1">Uncharacterized protein</fullName>
    </submittedName>
</protein>
<dbReference type="EMBL" id="CP000353">
    <property type="protein sequence ID" value="ADC45258.1"/>
    <property type="molecule type" value="Genomic_DNA"/>
</dbReference>
<organism evidence="1 2">
    <name type="scientific">Cupriavidus metallidurans (strain ATCC 43123 / DSM 2839 / NBRC 102507 / CH34)</name>
    <name type="common">Ralstonia metallidurans</name>
    <dbReference type="NCBI Taxonomy" id="266264"/>
    <lineage>
        <taxon>Bacteria</taxon>
        <taxon>Pseudomonadati</taxon>
        <taxon>Pseudomonadota</taxon>
        <taxon>Betaproteobacteria</taxon>
        <taxon>Burkholderiales</taxon>
        <taxon>Burkholderiaceae</taxon>
        <taxon>Cupriavidus</taxon>
    </lineage>
</organism>
<evidence type="ECO:0000313" key="1">
    <source>
        <dbReference type="EMBL" id="ADC45258.1"/>
    </source>
</evidence>
<dbReference type="AlphaFoldDB" id="D3DY88"/>
<reference evidence="2" key="1">
    <citation type="journal article" date="2010" name="PLoS ONE">
        <title>The complete genome sequence of Cupriavidus metallidurans strain CH34, a master survivalist in harsh and anthropogenic environments.</title>
        <authorList>
            <person name="Janssen P.J."/>
            <person name="Van Houdt R."/>
            <person name="Moors H."/>
            <person name="Monsieurs P."/>
            <person name="Morin N."/>
            <person name="Michaux A."/>
            <person name="Benotmane M.A."/>
            <person name="Leys N."/>
            <person name="Vallaeys T."/>
            <person name="Lapidus A."/>
            <person name="Monchy S."/>
            <person name="Medigue C."/>
            <person name="Taghavi S."/>
            <person name="McCorkle S."/>
            <person name="Dunn J."/>
            <person name="van der Lelie D."/>
            <person name="Mergeay M."/>
        </authorList>
    </citation>
    <scope>NUCLEOTIDE SEQUENCE [LARGE SCALE GENOMIC DNA]</scope>
    <source>
        <strain evidence="2">ATCC 43123 / DSM 2839 / NBRC 102507 / CH34</strain>
    </source>
</reference>
<gene>
    <name evidence="1" type="ordered locus">Rmet_6658</name>
</gene>
<keyword evidence="2" id="KW-1185">Reference proteome</keyword>
<dbReference type="Proteomes" id="UP000002429">
    <property type="component" value="Plasmid megaplasmid"/>
</dbReference>
<evidence type="ECO:0000313" key="2">
    <source>
        <dbReference type="Proteomes" id="UP000002429"/>
    </source>
</evidence>
<geneLocation type="plasmid" evidence="1 2">
    <name>megaplasmid</name>
</geneLocation>
<accession>D3DY88</accession>
<sequence>MASRLPRNWPSAMVELLEVACLMVVSAYVHMDREEKYFPVFGDARGPTSNWRFRNVLVL</sequence>